<feature type="domain" description="NERD" evidence="2">
    <location>
        <begin position="58"/>
        <end position="177"/>
    </location>
</feature>
<dbReference type="EMBL" id="PVXQ01000053">
    <property type="protein sequence ID" value="PRR79829.1"/>
    <property type="molecule type" value="Genomic_DNA"/>
</dbReference>
<dbReference type="InterPro" id="IPR010997">
    <property type="entry name" value="HRDC-like_sf"/>
</dbReference>
<keyword evidence="5" id="KW-1185">Reference proteome</keyword>
<dbReference type="Gene3D" id="1.10.150.80">
    <property type="entry name" value="HRDC domain"/>
    <property type="match status" value="1"/>
</dbReference>
<proteinExistence type="predicted"/>
<dbReference type="RefSeq" id="WP_106061074.1">
    <property type="nucleotide sequence ID" value="NZ_PVXQ01000053.1"/>
</dbReference>
<keyword evidence="4" id="KW-0547">Nucleotide-binding</keyword>
<evidence type="ECO:0000259" key="2">
    <source>
        <dbReference type="PROSITE" id="PS50965"/>
    </source>
</evidence>
<evidence type="ECO:0000313" key="4">
    <source>
        <dbReference type="EMBL" id="PRR79829.1"/>
    </source>
</evidence>
<evidence type="ECO:0000256" key="1">
    <source>
        <dbReference type="SAM" id="Coils"/>
    </source>
</evidence>
<dbReference type="PROSITE" id="PS50965">
    <property type="entry name" value="NERD"/>
    <property type="match status" value="1"/>
</dbReference>
<dbReference type="OrthoDB" id="9776650at2"/>
<feature type="domain" description="HRDC" evidence="3">
    <location>
        <begin position="294"/>
        <end position="366"/>
    </location>
</feature>
<dbReference type="InterPro" id="IPR011528">
    <property type="entry name" value="NERD"/>
</dbReference>
<keyword evidence="1" id="KW-0175">Coiled coil</keyword>
<evidence type="ECO:0000259" key="3">
    <source>
        <dbReference type="PROSITE" id="PS50967"/>
    </source>
</evidence>
<evidence type="ECO:0000313" key="5">
    <source>
        <dbReference type="Proteomes" id="UP000239471"/>
    </source>
</evidence>
<dbReference type="InterPro" id="IPR002121">
    <property type="entry name" value="HRDC_dom"/>
</dbReference>
<dbReference type="SUPFAM" id="SSF47819">
    <property type="entry name" value="HRDC-like"/>
    <property type="match status" value="1"/>
</dbReference>
<keyword evidence="4" id="KW-0347">Helicase</keyword>
<dbReference type="AlphaFoldDB" id="A0A2T0B7F7"/>
<dbReference type="GO" id="GO:0003676">
    <property type="term" value="F:nucleic acid binding"/>
    <property type="evidence" value="ECO:0007669"/>
    <property type="project" value="InterPro"/>
</dbReference>
<feature type="coiled-coil region" evidence="1">
    <location>
        <begin position="290"/>
        <end position="317"/>
    </location>
</feature>
<accession>A0A2T0B7F7</accession>
<dbReference type="PROSITE" id="PS50967">
    <property type="entry name" value="HRDC"/>
    <property type="match status" value="1"/>
</dbReference>
<organism evidence="4 5">
    <name type="scientific">Clostridium vincentii</name>
    <dbReference type="NCBI Taxonomy" id="52704"/>
    <lineage>
        <taxon>Bacteria</taxon>
        <taxon>Bacillati</taxon>
        <taxon>Bacillota</taxon>
        <taxon>Clostridia</taxon>
        <taxon>Eubacteriales</taxon>
        <taxon>Clostridiaceae</taxon>
        <taxon>Clostridium</taxon>
    </lineage>
</organism>
<gene>
    <name evidence="4" type="primary">recQ_5</name>
    <name evidence="4" type="ORF">CLVI_32060</name>
</gene>
<dbReference type="Pfam" id="PF00570">
    <property type="entry name" value="HRDC"/>
    <property type="match status" value="1"/>
</dbReference>
<protein>
    <submittedName>
        <fullName evidence="4">ATP-dependent DNA helicase RecQ</fullName>
        <ecNumber evidence="4">3.6.4.12</ecNumber>
    </submittedName>
</protein>
<keyword evidence="4" id="KW-0067">ATP-binding</keyword>
<dbReference type="EC" id="3.6.4.12" evidence="4"/>
<dbReference type="Proteomes" id="UP000239471">
    <property type="component" value="Unassembled WGS sequence"/>
</dbReference>
<dbReference type="Pfam" id="PF08378">
    <property type="entry name" value="NERD"/>
    <property type="match status" value="1"/>
</dbReference>
<name>A0A2T0B7F7_9CLOT</name>
<keyword evidence="4" id="KW-0378">Hydrolase</keyword>
<comment type="caution">
    <text evidence="4">The sequence shown here is derived from an EMBL/GenBank/DDBJ whole genome shotgun (WGS) entry which is preliminary data.</text>
</comment>
<dbReference type="GO" id="GO:0003678">
    <property type="term" value="F:DNA helicase activity"/>
    <property type="evidence" value="ECO:0007669"/>
    <property type="project" value="UniProtKB-EC"/>
</dbReference>
<reference evidence="4 5" key="1">
    <citation type="submission" date="2018-03" db="EMBL/GenBank/DDBJ databases">
        <title>Genome sequence of Clostridium vincentii DSM 10228.</title>
        <authorList>
            <person name="Poehlein A."/>
            <person name="Daniel R."/>
        </authorList>
    </citation>
    <scope>NUCLEOTIDE SEQUENCE [LARGE SCALE GENOMIC DNA]</scope>
    <source>
        <strain evidence="4 5">DSM 10228</strain>
    </source>
</reference>
<dbReference type="GO" id="GO:0016787">
    <property type="term" value="F:hydrolase activity"/>
    <property type="evidence" value="ECO:0007669"/>
    <property type="project" value="UniProtKB-KW"/>
</dbReference>
<sequence>MSILEAIFGQKKTIDKPIFIKDFCNDNTQLKDLQDLFDKLNDGEKKDVIEKDIMLQRYGISGESNVHYELKTSFMPMLCLHDVRIEHEDYVAQLDFVVITNKFLAVLETKKLNGNITVNRDGDFIRTIRTRRGREFKEGIYSPITQNARHSKIVKELLSQKLNINKIPLKSLVVMANPKSIINKDKCPSDIKASLYKCDQVIKQLEKLQGDKKNEYNINEKRMYAIADLLLKMNTPIHFNNHAKYNLVERDFCKYGDVVKTIAEVISEIVVKPEINKDEAIEEKVETVIKESSKKDINLLTKELKKFRLEASKEENTPAYCVFNNAQMEDLIEKYPVTLEKLLEVKGFGEKKIEKYGEGILRIMNN</sequence>
<dbReference type="InterPro" id="IPR044876">
    <property type="entry name" value="HRDC_dom_sf"/>
</dbReference>
<dbReference type="GO" id="GO:0000166">
    <property type="term" value="F:nucleotide binding"/>
    <property type="evidence" value="ECO:0007669"/>
    <property type="project" value="InterPro"/>
</dbReference>